<dbReference type="Proteomes" id="UP000593577">
    <property type="component" value="Unassembled WGS sequence"/>
</dbReference>
<feature type="non-terminal residue" evidence="1">
    <location>
        <position position="73"/>
    </location>
</feature>
<reference evidence="1 2" key="1">
    <citation type="journal article" date="2019" name="Genome Biol. Evol.">
        <title>Insights into the evolution of the New World diploid cottons (Gossypium, subgenus Houzingenia) based on genome sequencing.</title>
        <authorList>
            <person name="Grover C.E."/>
            <person name="Arick M.A. 2nd"/>
            <person name="Thrash A."/>
            <person name="Conover J.L."/>
            <person name="Sanders W.S."/>
            <person name="Peterson D.G."/>
            <person name="Frelichowski J.E."/>
            <person name="Scheffler J.A."/>
            <person name="Scheffler B.E."/>
            <person name="Wendel J.F."/>
        </authorList>
    </citation>
    <scope>NUCLEOTIDE SEQUENCE [LARGE SCALE GENOMIC DNA]</scope>
    <source>
        <strain evidence="1">185</strain>
        <tissue evidence="1">Leaf</tissue>
    </source>
</reference>
<sequence length="73" mass="8316">MEGEAVRETLSRLRRKIGGSNIDEDDDFAFVEGVVMRSFVNGIPLIKFSERINQLLIKDMTYTIVTKLLGRVL</sequence>
<organism evidence="1 2">
    <name type="scientific">Gossypium aridum</name>
    <name type="common">American cotton</name>
    <name type="synonym">Erioxylum aridum</name>
    <dbReference type="NCBI Taxonomy" id="34290"/>
    <lineage>
        <taxon>Eukaryota</taxon>
        <taxon>Viridiplantae</taxon>
        <taxon>Streptophyta</taxon>
        <taxon>Embryophyta</taxon>
        <taxon>Tracheophyta</taxon>
        <taxon>Spermatophyta</taxon>
        <taxon>Magnoliopsida</taxon>
        <taxon>eudicotyledons</taxon>
        <taxon>Gunneridae</taxon>
        <taxon>Pentapetalae</taxon>
        <taxon>rosids</taxon>
        <taxon>malvids</taxon>
        <taxon>Malvales</taxon>
        <taxon>Malvaceae</taxon>
        <taxon>Malvoideae</taxon>
        <taxon>Gossypium</taxon>
    </lineage>
</organism>
<protein>
    <submittedName>
        <fullName evidence="1">Uncharacterized protein</fullName>
    </submittedName>
</protein>
<accession>A0A7J8XM48</accession>
<gene>
    <name evidence="1" type="ORF">Goari_006188</name>
</gene>
<keyword evidence="2" id="KW-1185">Reference proteome</keyword>
<dbReference type="AlphaFoldDB" id="A0A7J8XM48"/>
<dbReference type="EMBL" id="JABFAA010000008">
    <property type="protein sequence ID" value="MBA0688396.1"/>
    <property type="molecule type" value="Genomic_DNA"/>
</dbReference>
<proteinExistence type="predicted"/>
<comment type="caution">
    <text evidence="1">The sequence shown here is derived from an EMBL/GenBank/DDBJ whole genome shotgun (WGS) entry which is preliminary data.</text>
</comment>
<name>A0A7J8XM48_GOSAI</name>
<evidence type="ECO:0000313" key="2">
    <source>
        <dbReference type="Proteomes" id="UP000593577"/>
    </source>
</evidence>
<evidence type="ECO:0000313" key="1">
    <source>
        <dbReference type="EMBL" id="MBA0688396.1"/>
    </source>
</evidence>